<evidence type="ECO:0000313" key="3">
    <source>
        <dbReference type="Proteomes" id="UP000820669"/>
    </source>
</evidence>
<sequence>MTAEDPLIDDERITAFGRLVEVHARLERLLGRELEADADLPLSWFEALLRLARSPDGELSSGELSRQIALTSGGVTRLVDRLSTAGLVERRPSPADRRSQLVTITEQGRAALGRACAVHVRGLDEHVFSRLTDRDVRDLERVLDRLRPDR</sequence>
<evidence type="ECO:0000259" key="1">
    <source>
        <dbReference type="PROSITE" id="PS50995"/>
    </source>
</evidence>
<dbReference type="SMART" id="SM00347">
    <property type="entry name" value="HTH_MARR"/>
    <property type="match status" value="1"/>
</dbReference>
<dbReference type="InterPro" id="IPR036388">
    <property type="entry name" value="WH-like_DNA-bd_sf"/>
</dbReference>
<gene>
    <name evidence="2" type="ORF">HF526_14515</name>
</gene>
<dbReference type="Proteomes" id="UP000820669">
    <property type="component" value="Unassembled WGS sequence"/>
</dbReference>
<comment type="caution">
    <text evidence="2">The sequence shown here is derived from an EMBL/GenBank/DDBJ whole genome shotgun (WGS) entry which is preliminary data.</text>
</comment>
<evidence type="ECO:0000313" key="2">
    <source>
        <dbReference type="EMBL" id="NMH98509.1"/>
    </source>
</evidence>
<dbReference type="PRINTS" id="PR00598">
    <property type="entry name" value="HTHMARR"/>
</dbReference>
<dbReference type="PANTHER" id="PTHR33164">
    <property type="entry name" value="TRANSCRIPTIONAL REGULATOR, MARR FAMILY"/>
    <property type="match status" value="1"/>
</dbReference>
<protein>
    <submittedName>
        <fullName evidence="2">MarR family transcriptional regulator</fullName>
    </submittedName>
</protein>
<dbReference type="InterPro" id="IPR039422">
    <property type="entry name" value="MarR/SlyA-like"/>
</dbReference>
<organism evidence="2 3">
    <name type="scientific">Pseudonocardia acidicola</name>
    <dbReference type="NCBI Taxonomy" id="2724939"/>
    <lineage>
        <taxon>Bacteria</taxon>
        <taxon>Bacillati</taxon>
        <taxon>Actinomycetota</taxon>
        <taxon>Actinomycetes</taxon>
        <taxon>Pseudonocardiales</taxon>
        <taxon>Pseudonocardiaceae</taxon>
        <taxon>Pseudonocardia</taxon>
    </lineage>
</organism>
<accession>A0ABX1SE14</accession>
<dbReference type="Gene3D" id="1.10.10.10">
    <property type="entry name" value="Winged helix-like DNA-binding domain superfamily/Winged helix DNA-binding domain"/>
    <property type="match status" value="1"/>
</dbReference>
<proteinExistence type="predicted"/>
<reference evidence="2 3" key="1">
    <citation type="submission" date="2020-04" db="EMBL/GenBank/DDBJ databases">
        <authorList>
            <person name="Klaysubun C."/>
            <person name="Duangmal K."/>
            <person name="Lipun K."/>
        </authorList>
    </citation>
    <scope>NUCLEOTIDE SEQUENCE [LARGE SCALE GENOMIC DNA]</scope>
    <source>
        <strain evidence="2 3">K10HN5</strain>
    </source>
</reference>
<dbReference type="InterPro" id="IPR000835">
    <property type="entry name" value="HTH_MarR-typ"/>
</dbReference>
<dbReference type="InterPro" id="IPR036390">
    <property type="entry name" value="WH_DNA-bd_sf"/>
</dbReference>
<keyword evidence="3" id="KW-1185">Reference proteome</keyword>
<dbReference type="PROSITE" id="PS50995">
    <property type="entry name" value="HTH_MARR_2"/>
    <property type="match status" value="1"/>
</dbReference>
<dbReference type="Pfam" id="PF12802">
    <property type="entry name" value="MarR_2"/>
    <property type="match status" value="1"/>
</dbReference>
<dbReference type="SUPFAM" id="SSF46785">
    <property type="entry name" value="Winged helix' DNA-binding domain"/>
    <property type="match status" value="1"/>
</dbReference>
<dbReference type="RefSeq" id="WP_169381952.1">
    <property type="nucleotide sequence ID" value="NZ_JAAXLA010000023.1"/>
</dbReference>
<dbReference type="PANTHER" id="PTHR33164:SF104">
    <property type="entry name" value="TRANSCRIPTIONAL REGULATORY PROTEIN"/>
    <property type="match status" value="1"/>
</dbReference>
<dbReference type="EMBL" id="JAAXLA010000023">
    <property type="protein sequence ID" value="NMH98509.1"/>
    <property type="molecule type" value="Genomic_DNA"/>
</dbReference>
<feature type="domain" description="HTH marR-type" evidence="1">
    <location>
        <begin position="12"/>
        <end position="148"/>
    </location>
</feature>
<name>A0ABX1SE14_9PSEU</name>